<name>A0A4Q8B4N3_9ACTN</name>
<dbReference type="EMBL" id="SHLD01000001">
    <property type="protein sequence ID" value="RZU72522.1"/>
    <property type="molecule type" value="Genomic_DNA"/>
</dbReference>
<accession>A0A4Q8B4N3</accession>
<gene>
    <name evidence="2" type="ORF">EV384_0891</name>
</gene>
<dbReference type="Proteomes" id="UP000294114">
    <property type="component" value="Unassembled WGS sequence"/>
</dbReference>
<sequence length="62" mass="6783">MRTGGHVSTAKKALKTLRKHPQTPAESTRPRTDHVIASGRYWDSDLKHLPGQHVALSAALSL</sequence>
<organism evidence="2 3">
    <name type="scientific">Micromonospora kangleipakensis</name>
    <dbReference type="NCBI Taxonomy" id="1077942"/>
    <lineage>
        <taxon>Bacteria</taxon>
        <taxon>Bacillati</taxon>
        <taxon>Actinomycetota</taxon>
        <taxon>Actinomycetes</taxon>
        <taxon>Micromonosporales</taxon>
        <taxon>Micromonosporaceae</taxon>
        <taxon>Micromonospora</taxon>
    </lineage>
</organism>
<dbReference type="AlphaFoldDB" id="A0A4Q8B4N3"/>
<evidence type="ECO:0000313" key="2">
    <source>
        <dbReference type="EMBL" id="RZU72522.1"/>
    </source>
</evidence>
<comment type="caution">
    <text evidence="2">The sequence shown here is derived from an EMBL/GenBank/DDBJ whole genome shotgun (WGS) entry which is preliminary data.</text>
</comment>
<protein>
    <submittedName>
        <fullName evidence="2">Uncharacterized protein</fullName>
    </submittedName>
</protein>
<feature type="compositionally biased region" description="Basic residues" evidence="1">
    <location>
        <begin position="12"/>
        <end position="21"/>
    </location>
</feature>
<reference evidence="2 3" key="1">
    <citation type="submission" date="2019-02" db="EMBL/GenBank/DDBJ databases">
        <title>Sequencing the genomes of 1000 actinobacteria strains.</title>
        <authorList>
            <person name="Klenk H.-P."/>
        </authorList>
    </citation>
    <scope>NUCLEOTIDE SEQUENCE [LARGE SCALE GENOMIC DNA]</scope>
    <source>
        <strain evidence="2 3">DSM 45612</strain>
    </source>
</reference>
<keyword evidence="3" id="KW-1185">Reference proteome</keyword>
<evidence type="ECO:0000256" key="1">
    <source>
        <dbReference type="SAM" id="MobiDB-lite"/>
    </source>
</evidence>
<feature type="region of interest" description="Disordered" evidence="1">
    <location>
        <begin position="1"/>
        <end position="32"/>
    </location>
</feature>
<proteinExistence type="predicted"/>
<evidence type="ECO:0000313" key="3">
    <source>
        <dbReference type="Proteomes" id="UP000294114"/>
    </source>
</evidence>